<evidence type="ECO:0000313" key="2">
    <source>
        <dbReference type="EMBL" id="KAF6752049.1"/>
    </source>
</evidence>
<dbReference type="AlphaFoldDB" id="A0A8H6HRW7"/>
<comment type="caution">
    <text evidence="2">The sequence shown here is derived from an EMBL/GenBank/DDBJ whole genome shotgun (WGS) entry which is preliminary data.</text>
</comment>
<keyword evidence="3" id="KW-1185">Reference proteome</keyword>
<dbReference type="Proteomes" id="UP000521943">
    <property type="component" value="Unassembled WGS sequence"/>
</dbReference>
<proteinExistence type="predicted"/>
<organism evidence="2 3">
    <name type="scientific">Ephemerocybe angulata</name>
    <dbReference type="NCBI Taxonomy" id="980116"/>
    <lineage>
        <taxon>Eukaryota</taxon>
        <taxon>Fungi</taxon>
        <taxon>Dikarya</taxon>
        <taxon>Basidiomycota</taxon>
        <taxon>Agaricomycotina</taxon>
        <taxon>Agaricomycetes</taxon>
        <taxon>Agaricomycetidae</taxon>
        <taxon>Agaricales</taxon>
        <taxon>Agaricineae</taxon>
        <taxon>Psathyrellaceae</taxon>
        <taxon>Ephemerocybe</taxon>
    </lineage>
</organism>
<accession>A0A8H6HRW7</accession>
<feature type="region of interest" description="Disordered" evidence="1">
    <location>
        <begin position="1"/>
        <end position="23"/>
    </location>
</feature>
<name>A0A8H6HRW7_9AGAR</name>
<dbReference type="EMBL" id="JACGCI010000046">
    <property type="protein sequence ID" value="KAF6752049.1"/>
    <property type="molecule type" value="Genomic_DNA"/>
</dbReference>
<reference evidence="2 3" key="1">
    <citation type="submission" date="2020-07" db="EMBL/GenBank/DDBJ databases">
        <title>Comparative genomics of pyrophilous fungi reveals a link between fire events and developmental genes.</title>
        <authorList>
            <consortium name="DOE Joint Genome Institute"/>
            <person name="Steindorff A.S."/>
            <person name="Carver A."/>
            <person name="Calhoun S."/>
            <person name="Stillman K."/>
            <person name="Liu H."/>
            <person name="Lipzen A."/>
            <person name="Pangilinan J."/>
            <person name="Labutti K."/>
            <person name="Bruns T.D."/>
            <person name="Grigoriev I.V."/>
        </authorList>
    </citation>
    <scope>NUCLEOTIDE SEQUENCE [LARGE SCALE GENOMIC DNA]</scope>
    <source>
        <strain evidence="2 3">CBS 144469</strain>
    </source>
</reference>
<evidence type="ECO:0000256" key="1">
    <source>
        <dbReference type="SAM" id="MobiDB-lite"/>
    </source>
</evidence>
<gene>
    <name evidence="2" type="ORF">DFP72DRAFT_462824</name>
</gene>
<evidence type="ECO:0000313" key="3">
    <source>
        <dbReference type="Proteomes" id="UP000521943"/>
    </source>
</evidence>
<protein>
    <submittedName>
        <fullName evidence="2">Uncharacterized protein</fullName>
    </submittedName>
</protein>
<sequence>MMGNQNLREAPAKSRPDPSGRPYAWPTYHPLSSVSKVGWTSLSGTFWASMGRPDRQTVDGDCVQDGSASTEQNQPVMIRAFVPQFWRLTISRDLQAKVDLRLGAVCREADGVRREKFVSCYTRVLRIRGYPKQHGADHIGGPCARLRSTCVDGPLFMDSRGRVYRVGTTFAFL</sequence>